<name>A0A1F5NZM3_9BACT</name>
<dbReference type="AlphaFoldDB" id="A0A1F5NZM3"/>
<organism evidence="1 2">
    <name type="scientific">Candidatus Doudnabacteria bacterium RIFCSPHIGHO2_01_FULL_49_9</name>
    <dbReference type="NCBI Taxonomy" id="1817827"/>
    <lineage>
        <taxon>Bacteria</taxon>
        <taxon>Candidatus Doudnaibacteriota</taxon>
    </lineage>
</organism>
<accession>A0A1F5NZM3</accession>
<evidence type="ECO:0000313" key="2">
    <source>
        <dbReference type="Proteomes" id="UP000176339"/>
    </source>
</evidence>
<gene>
    <name evidence="1" type="ORF">A2846_01435</name>
</gene>
<sequence>MYNYRKLMFIFACFLMIMVLAFHPSVIYAQLAWPFGFQIKEVVTCECSGFNHRYKPLRWGLPAPLPPIWMQKGERYTGGSLATTPFHVPIPFFPQDEFIHQSVNKQEWVMGITHGIPLLVPCVNLVFTWTGPKCKREWGWLWRIIGSAKDPDRTTPRW</sequence>
<protein>
    <submittedName>
        <fullName evidence="1">Uncharacterized protein</fullName>
    </submittedName>
</protein>
<reference evidence="1 2" key="1">
    <citation type="journal article" date="2016" name="Nat. Commun.">
        <title>Thousands of microbial genomes shed light on interconnected biogeochemical processes in an aquifer system.</title>
        <authorList>
            <person name="Anantharaman K."/>
            <person name="Brown C.T."/>
            <person name="Hug L.A."/>
            <person name="Sharon I."/>
            <person name="Castelle C.J."/>
            <person name="Probst A.J."/>
            <person name="Thomas B.C."/>
            <person name="Singh A."/>
            <person name="Wilkins M.J."/>
            <person name="Karaoz U."/>
            <person name="Brodie E.L."/>
            <person name="Williams K.H."/>
            <person name="Hubbard S.S."/>
            <person name="Banfield J.F."/>
        </authorList>
    </citation>
    <scope>NUCLEOTIDE SEQUENCE [LARGE SCALE GENOMIC DNA]</scope>
</reference>
<comment type="caution">
    <text evidence="1">The sequence shown here is derived from an EMBL/GenBank/DDBJ whole genome shotgun (WGS) entry which is preliminary data.</text>
</comment>
<proteinExistence type="predicted"/>
<evidence type="ECO:0000313" key="1">
    <source>
        <dbReference type="EMBL" id="OGE83076.1"/>
    </source>
</evidence>
<dbReference type="EMBL" id="MFEN01000052">
    <property type="protein sequence ID" value="OGE83076.1"/>
    <property type="molecule type" value="Genomic_DNA"/>
</dbReference>
<dbReference type="Proteomes" id="UP000176339">
    <property type="component" value="Unassembled WGS sequence"/>
</dbReference>